<dbReference type="InterPro" id="IPR018028">
    <property type="entry name" value="Catalase"/>
</dbReference>
<dbReference type="SUPFAM" id="SSF56634">
    <property type="entry name" value="Heme-dependent catalase-like"/>
    <property type="match status" value="1"/>
</dbReference>
<dbReference type="EMBL" id="JAFBCV010000009">
    <property type="protein sequence ID" value="MBM7839625.1"/>
    <property type="molecule type" value="Genomic_DNA"/>
</dbReference>
<keyword evidence="6" id="KW-0479">Metal-binding</keyword>
<dbReference type="PROSITE" id="PS00438">
    <property type="entry name" value="CATALASE_2"/>
    <property type="match status" value="1"/>
</dbReference>
<keyword evidence="9" id="KW-0376">Hydrogen peroxide</keyword>
<dbReference type="PROSITE" id="PS51402">
    <property type="entry name" value="CATALASE_3"/>
    <property type="match status" value="1"/>
</dbReference>
<keyword evidence="4 12" id="KW-0575">Peroxidase</keyword>
<keyword evidence="8" id="KW-0408">Iron</keyword>
<evidence type="ECO:0000256" key="8">
    <source>
        <dbReference type="ARBA" id="ARBA00023004"/>
    </source>
</evidence>
<dbReference type="Proteomes" id="UP001179280">
    <property type="component" value="Unassembled WGS sequence"/>
</dbReference>
<dbReference type="Pfam" id="PF00199">
    <property type="entry name" value="Catalase"/>
    <property type="match status" value="1"/>
</dbReference>
<comment type="caution">
    <text evidence="12">The sequence shown here is derived from an EMBL/GenBank/DDBJ whole genome shotgun (WGS) entry which is preliminary data.</text>
</comment>
<dbReference type="InterPro" id="IPR024708">
    <property type="entry name" value="Catalase_AS"/>
</dbReference>
<dbReference type="SMART" id="SM01060">
    <property type="entry name" value="Catalase"/>
    <property type="match status" value="1"/>
</dbReference>
<keyword evidence="7 12" id="KW-0560">Oxidoreductase</keyword>
<evidence type="ECO:0000256" key="3">
    <source>
        <dbReference type="ARBA" id="ARBA00012314"/>
    </source>
</evidence>
<comment type="similarity">
    <text evidence="2">Belongs to the catalase family.</text>
</comment>
<evidence type="ECO:0000313" key="12">
    <source>
        <dbReference type="EMBL" id="MBM7839625.1"/>
    </source>
</evidence>
<evidence type="ECO:0000256" key="10">
    <source>
        <dbReference type="SAM" id="MobiDB-lite"/>
    </source>
</evidence>
<protein>
    <recommendedName>
        <fullName evidence="3">catalase</fullName>
        <ecNumber evidence="3">1.11.1.6</ecNumber>
    </recommendedName>
</protein>
<dbReference type="InterPro" id="IPR011614">
    <property type="entry name" value="Catalase_core"/>
</dbReference>
<dbReference type="InterPro" id="IPR024711">
    <property type="entry name" value="Catalase_clade1/3"/>
</dbReference>
<evidence type="ECO:0000256" key="2">
    <source>
        <dbReference type="ARBA" id="ARBA00005329"/>
    </source>
</evidence>
<evidence type="ECO:0000256" key="5">
    <source>
        <dbReference type="ARBA" id="ARBA00022617"/>
    </source>
</evidence>
<evidence type="ECO:0000256" key="7">
    <source>
        <dbReference type="ARBA" id="ARBA00023002"/>
    </source>
</evidence>
<evidence type="ECO:0000256" key="4">
    <source>
        <dbReference type="ARBA" id="ARBA00022559"/>
    </source>
</evidence>
<dbReference type="GO" id="GO:0004096">
    <property type="term" value="F:catalase activity"/>
    <property type="evidence" value="ECO:0007669"/>
    <property type="project" value="UniProtKB-EC"/>
</dbReference>
<dbReference type="InterPro" id="IPR020835">
    <property type="entry name" value="Catalase_sf"/>
</dbReference>
<comment type="cofactor">
    <cofactor evidence="1">
        <name>heme</name>
        <dbReference type="ChEBI" id="CHEBI:30413"/>
    </cofactor>
</comment>
<proteinExistence type="inferred from homology"/>
<gene>
    <name evidence="12" type="ORF">JOC54_002905</name>
</gene>
<keyword evidence="5" id="KW-0349">Heme</keyword>
<sequence length="509" mass="57388">MDENKSGWFDLGNSKPLISKPPVRGTTRTEKASASGKKPSNPSNRVQHPHSTTSPSTNSMQHDAQQNRDLTKWVSDEPAELHSQTVGKRGPVLEQDNVLHETLETFVHEKIIERPVHVKGFGAFGYFETLYGMGEYTKLAFLQSPGQQVPVAVRFSLAVSTKGTPDTSRNVRGFSTKFYTDEGIFDLICNHIPVFSVRDAIRFPESIKAFLPSPKNNLIDPDRFWSFVSRAPESMHFVVRLYSDNGTIKSLRHIPGHSVNTYVWRNAEGKRHYIKYRWVPLAGEQYITGKEAAKLAGENPDIAGQDLFQTINGGKTVQYGLYVQVMDPLDANSLPFDPLDDTKVWDEQQYPLHPVGRMVLNQNPDNYMEQVEKIAFSPSNLLDGAELSDDKMLQGRANIYWDSQRRRIGPDFRKVEVNQQKDWTPANLVTSGDGRYVEGELQRSDLAKQDDFAQAGQFYEALSSEGKQHLVENLAQDLESVSADIQSVVFMYLSKCSAELGDRVQRSVR</sequence>
<feature type="domain" description="Catalase core" evidence="11">
    <location>
        <begin position="70"/>
        <end position="445"/>
    </location>
</feature>
<keyword evidence="13" id="KW-1185">Reference proteome</keyword>
<organism evidence="12 13">
    <name type="scientific">Shouchella xiaoxiensis</name>
    <dbReference type="NCBI Taxonomy" id="766895"/>
    <lineage>
        <taxon>Bacteria</taxon>
        <taxon>Bacillati</taxon>
        <taxon>Bacillota</taxon>
        <taxon>Bacilli</taxon>
        <taxon>Bacillales</taxon>
        <taxon>Bacillaceae</taxon>
        <taxon>Shouchella</taxon>
    </lineage>
</organism>
<evidence type="ECO:0000256" key="6">
    <source>
        <dbReference type="ARBA" id="ARBA00022723"/>
    </source>
</evidence>
<evidence type="ECO:0000313" key="13">
    <source>
        <dbReference type="Proteomes" id="UP001179280"/>
    </source>
</evidence>
<dbReference type="PANTHER" id="PTHR11465">
    <property type="entry name" value="CATALASE"/>
    <property type="match status" value="1"/>
</dbReference>
<name>A0ABS2SXY2_9BACI</name>
<dbReference type="InterPro" id="IPR010582">
    <property type="entry name" value="Catalase_immune_responsive"/>
</dbReference>
<reference evidence="12" key="1">
    <citation type="submission" date="2021-01" db="EMBL/GenBank/DDBJ databases">
        <title>Genomic Encyclopedia of Type Strains, Phase IV (KMG-IV): sequencing the most valuable type-strain genomes for metagenomic binning, comparative biology and taxonomic classification.</title>
        <authorList>
            <person name="Goeker M."/>
        </authorList>
    </citation>
    <scope>NUCLEOTIDE SEQUENCE</scope>
    <source>
        <strain evidence="12">DSM 21943</strain>
    </source>
</reference>
<accession>A0ABS2SXY2</accession>
<feature type="region of interest" description="Disordered" evidence="10">
    <location>
        <begin position="1"/>
        <end position="69"/>
    </location>
</feature>
<evidence type="ECO:0000256" key="9">
    <source>
        <dbReference type="ARBA" id="ARBA00023324"/>
    </source>
</evidence>
<dbReference type="Pfam" id="PF06628">
    <property type="entry name" value="Catalase-rel"/>
    <property type="match status" value="1"/>
</dbReference>
<dbReference type="PIRSF" id="PIRSF038928">
    <property type="entry name" value="Catalase_clade1-3"/>
    <property type="match status" value="1"/>
</dbReference>
<dbReference type="PRINTS" id="PR00067">
    <property type="entry name" value="CATALASE"/>
</dbReference>
<evidence type="ECO:0000259" key="11">
    <source>
        <dbReference type="SMART" id="SM01060"/>
    </source>
</evidence>
<evidence type="ECO:0000256" key="1">
    <source>
        <dbReference type="ARBA" id="ARBA00001971"/>
    </source>
</evidence>
<dbReference type="EC" id="1.11.1.6" evidence="3"/>
<dbReference type="PANTHER" id="PTHR11465:SF23">
    <property type="entry name" value="CATALASE-2"/>
    <property type="match status" value="1"/>
</dbReference>
<dbReference type="Gene3D" id="2.40.180.10">
    <property type="entry name" value="Catalase core domain"/>
    <property type="match status" value="1"/>
</dbReference>